<evidence type="ECO:0000256" key="1">
    <source>
        <dbReference type="SAM" id="MobiDB-lite"/>
    </source>
</evidence>
<dbReference type="SMART" id="SM01041">
    <property type="entry name" value="BRO1"/>
    <property type="match status" value="1"/>
</dbReference>
<keyword evidence="4" id="KW-1185">Reference proteome</keyword>
<accession>A0A8I7B311</accession>
<dbReference type="PANTHER" id="PTHR23030">
    <property type="entry name" value="PCD6 INTERACTING PROTEIN-RELATED"/>
    <property type="match status" value="1"/>
</dbReference>
<dbReference type="GO" id="GO:0005768">
    <property type="term" value="C:endosome"/>
    <property type="evidence" value="ECO:0000318"/>
    <property type="project" value="GO_Central"/>
</dbReference>
<dbReference type="PROSITE" id="PS51180">
    <property type="entry name" value="BRO1"/>
    <property type="match status" value="1"/>
</dbReference>
<dbReference type="SMR" id="A0A8I7B311"/>
<name>A0A8I7B311_HORVV</name>
<dbReference type="AlphaFoldDB" id="A0A8I7B311"/>
<dbReference type="InterPro" id="IPR004328">
    <property type="entry name" value="BRO1_dom"/>
</dbReference>
<dbReference type="InterPro" id="IPR038499">
    <property type="entry name" value="BRO1_sf"/>
</dbReference>
<feature type="compositionally biased region" description="Low complexity" evidence="1">
    <location>
        <begin position="1"/>
        <end position="21"/>
    </location>
</feature>
<feature type="region of interest" description="Disordered" evidence="1">
    <location>
        <begin position="1"/>
        <end position="35"/>
    </location>
</feature>
<dbReference type="Gramene" id="HORVU.MOREX.r3.1HG0045880.1">
    <property type="protein sequence ID" value="HORVU.MOREX.r3.1HG0045880.1.CDS1"/>
    <property type="gene ID" value="HORVU.MOREX.r3.1HG0045880"/>
</dbReference>
<dbReference type="Gene3D" id="1.25.40.280">
    <property type="entry name" value="alix/aip1 like domains"/>
    <property type="match status" value="1"/>
</dbReference>
<sequence>MQFPFRRAPASPAPMSMLSLPGKRPQGFAEDTSAAEEDGDLRNLMRCRAYLVETYSDKKGAAAMRGDLLREYVRELDAVAPRFAEAAGRHRLCFAWRDAGTIRRRTHTALPAERAAALFALATEQARVAAEEDRRGADGIRRACAALCDAAGLLRAASEGEGGGDHAAGCQLRHMSGACMAAFEALMLAQALECYFELAVAGGKPAALCAKVAQQVGQDYDLAHRSMAAPELHQLDKSWPATAQAKAAYFRAEACLRSARLLRDNGDGAGDGVGVAIARLRQGLAALEGAKGALGRVSAPVRDAVKRLRKEVEADLAAAEQDNCRIYYARVPTAAALAELPGLPQQLVRPTDVEKVLVRGAEGKAPAAEQKRASLD</sequence>
<feature type="domain" description="BRO1" evidence="2">
    <location>
        <begin position="1"/>
        <end position="360"/>
    </location>
</feature>
<dbReference type="GO" id="GO:0043328">
    <property type="term" value="P:protein transport to vacuole involved in ubiquitin-dependent protein catabolic process via the multivesicular body sorting pathway"/>
    <property type="evidence" value="ECO:0000318"/>
    <property type="project" value="GO_Central"/>
</dbReference>
<organism evidence="3 4">
    <name type="scientific">Hordeum vulgare subsp. vulgare</name>
    <name type="common">Domesticated barley</name>
    <dbReference type="NCBI Taxonomy" id="112509"/>
    <lineage>
        <taxon>Eukaryota</taxon>
        <taxon>Viridiplantae</taxon>
        <taxon>Streptophyta</taxon>
        <taxon>Embryophyta</taxon>
        <taxon>Tracheophyta</taxon>
        <taxon>Spermatophyta</taxon>
        <taxon>Magnoliopsida</taxon>
        <taxon>Liliopsida</taxon>
        <taxon>Poales</taxon>
        <taxon>Poaceae</taxon>
        <taxon>BOP clade</taxon>
        <taxon>Pooideae</taxon>
        <taxon>Triticodae</taxon>
        <taxon>Triticeae</taxon>
        <taxon>Hordeinae</taxon>
        <taxon>Hordeum</taxon>
    </lineage>
</organism>
<reference evidence="3" key="3">
    <citation type="submission" date="2022-01" db="UniProtKB">
        <authorList>
            <consortium name="EnsemblPlants"/>
        </authorList>
    </citation>
    <scope>IDENTIFICATION</scope>
    <source>
        <strain evidence="3">subsp. vulgare</strain>
    </source>
</reference>
<evidence type="ECO:0000313" key="4">
    <source>
        <dbReference type="Proteomes" id="UP000011116"/>
    </source>
</evidence>
<dbReference type="EnsemblPlants" id="HORVU.MOREX.r3.1HG0045880.1">
    <property type="protein sequence ID" value="HORVU.MOREX.r3.1HG0045880.1.CDS1"/>
    <property type="gene ID" value="HORVU.MOREX.r3.1HG0045880"/>
</dbReference>
<dbReference type="Proteomes" id="UP000011116">
    <property type="component" value="Chromosome 1H"/>
</dbReference>
<evidence type="ECO:0000313" key="3">
    <source>
        <dbReference type="EnsemblPlants" id="HORVU.MOREX.r3.1HG0045880.1.CDS1"/>
    </source>
</evidence>
<protein>
    <recommendedName>
        <fullName evidence="2">BRO1 domain-containing protein</fullName>
    </recommendedName>
</protein>
<dbReference type="Pfam" id="PF03097">
    <property type="entry name" value="BRO1"/>
    <property type="match status" value="1"/>
</dbReference>
<dbReference type="PANTHER" id="PTHR23030:SF43">
    <property type="entry name" value="BRO1 DOMAIN-CONTAINING PROTEIN"/>
    <property type="match status" value="1"/>
</dbReference>
<proteinExistence type="predicted"/>
<dbReference type="Gramene" id="HORVU.MOREX.r2.1HG0035680.1">
    <property type="protein sequence ID" value="HORVU.MOREX.r2.1HG0035680.1.CDS.1"/>
    <property type="gene ID" value="HORVU.MOREX.r2.1HG0035680"/>
</dbReference>
<reference evidence="4" key="1">
    <citation type="journal article" date="2012" name="Nature">
        <title>A physical, genetic and functional sequence assembly of the barley genome.</title>
        <authorList>
            <consortium name="The International Barley Genome Sequencing Consortium"/>
            <person name="Mayer K.F."/>
            <person name="Waugh R."/>
            <person name="Brown J.W."/>
            <person name="Schulman A."/>
            <person name="Langridge P."/>
            <person name="Platzer M."/>
            <person name="Fincher G.B."/>
            <person name="Muehlbauer G.J."/>
            <person name="Sato K."/>
            <person name="Close T.J."/>
            <person name="Wise R.P."/>
            <person name="Stein N."/>
        </authorList>
    </citation>
    <scope>NUCLEOTIDE SEQUENCE [LARGE SCALE GENOMIC DNA]</scope>
    <source>
        <strain evidence="4">cv. Morex</strain>
    </source>
</reference>
<evidence type="ECO:0000259" key="2">
    <source>
        <dbReference type="PROSITE" id="PS51180"/>
    </source>
</evidence>
<reference evidence="3" key="2">
    <citation type="submission" date="2020-10" db="EMBL/GenBank/DDBJ databases">
        <authorList>
            <person name="Scholz U."/>
            <person name="Mascher M."/>
            <person name="Fiebig A."/>
        </authorList>
    </citation>
    <scope>NUCLEOTIDE SEQUENCE [LARGE SCALE GENOMIC DNA]</scope>
    <source>
        <strain evidence="3">cv. Morex</strain>
    </source>
</reference>